<keyword evidence="3" id="KW-1185">Reference proteome</keyword>
<feature type="region of interest" description="Disordered" evidence="1">
    <location>
        <begin position="24"/>
        <end position="57"/>
    </location>
</feature>
<dbReference type="RefSeq" id="YP_010062466.1">
    <property type="nucleotide sequence ID" value="NC_054794.1"/>
</dbReference>
<evidence type="ECO:0000256" key="1">
    <source>
        <dbReference type="SAM" id="MobiDB-lite"/>
    </source>
</evidence>
<evidence type="ECO:0000313" key="2">
    <source>
        <dbReference type="EMBL" id="AOT24735.1"/>
    </source>
</evidence>
<protein>
    <submittedName>
        <fullName evidence="2">Uncharacterized protein</fullName>
    </submittedName>
</protein>
<accession>A0A1D8EUK2</accession>
<name>A0A1D8EUK2_9CAUD</name>
<dbReference type="GeneID" id="64946261"/>
<dbReference type="EMBL" id="KX641260">
    <property type="protein sequence ID" value="AOT24735.1"/>
    <property type="molecule type" value="Genomic_DNA"/>
</dbReference>
<evidence type="ECO:0000313" key="3">
    <source>
        <dbReference type="Proteomes" id="UP000221167"/>
    </source>
</evidence>
<gene>
    <name evidence="2" type="primary">79</name>
    <name evidence="2" type="ORF">PBI_STASIA_79</name>
</gene>
<reference evidence="2 3" key="1">
    <citation type="submission" date="2016-07" db="EMBL/GenBank/DDBJ databases">
        <authorList>
            <person name="Pillay S."/>
            <person name="Muniram S."/>
            <person name="Rampersadh K."/>
            <person name="Moraka N.O."/>
            <person name="Mfene A."/>
            <person name="Sigauque P.S."/>
            <person name="Komo N."/>
            <person name="Mazeka N.P."/>
            <person name="Garlena R.A."/>
            <person name="Russell D.A."/>
            <person name="Bowman C.A."/>
            <person name="Rubin E."/>
            <person name="Larsen M.H."/>
            <person name="Guerrero C.A."/>
            <person name="Jacobs-Sera D."/>
            <person name="Hatfull G.F."/>
        </authorList>
    </citation>
    <scope>NUCLEOTIDE SEQUENCE [LARGE SCALE GENOMIC DNA]</scope>
</reference>
<organism evidence="2 3">
    <name type="scientific">Mycobacterium phage Stasia</name>
    <dbReference type="NCBI Taxonomy" id="1897548"/>
    <lineage>
        <taxon>Viruses</taxon>
        <taxon>Duplodnaviria</taxon>
        <taxon>Heunggongvirae</taxon>
        <taxon>Uroviricota</taxon>
        <taxon>Caudoviricetes</taxon>
        <taxon>Backyardiganvirus</taxon>
        <taxon>Backyardiganvirus stasia</taxon>
    </lineage>
</organism>
<dbReference type="KEGG" id="vg:64946261"/>
<dbReference type="Proteomes" id="UP000221167">
    <property type="component" value="Segment"/>
</dbReference>
<proteinExistence type="predicted"/>
<sequence length="57" mass="6527">MGQSRDRDLTSLKASTAQLQARLDLRRSSAAAPHRNKAREQKRPGKGNRNNWKRDQV</sequence>